<evidence type="ECO:0000256" key="6">
    <source>
        <dbReference type="ARBA" id="ARBA00022833"/>
    </source>
</evidence>
<keyword evidence="4" id="KW-0227">DNA damage</keyword>
<keyword evidence="3 11" id="KW-0479">Metal-binding</keyword>
<keyword evidence="7 11" id="KW-0805">Transcription regulation</keyword>
<evidence type="ECO:0000256" key="12">
    <source>
        <dbReference type="PIRSR" id="PIRSR015919-1"/>
    </source>
</evidence>
<evidence type="ECO:0000256" key="13">
    <source>
        <dbReference type="SAM" id="MobiDB-lite"/>
    </source>
</evidence>
<evidence type="ECO:0000256" key="11">
    <source>
        <dbReference type="PIRNR" id="PIRNR015919"/>
    </source>
</evidence>
<protein>
    <recommendedName>
        <fullName evidence="11">General transcription and DNA repair factor IIH</fullName>
    </recommendedName>
</protein>
<comment type="similarity">
    <text evidence="2 11">Belongs to the GTF2H2 family.</text>
</comment>
<organism evidence="15 16">
    <name type="scientific">Thelephora terrestris</name>
    <dbReference type="NCBI Taxonomy" id="56493"/>
    <lineage>
        <taxon>Eukaryota</taxon>
        <taxon>Fungi</taxon>
        <taxon>Dikarya</taxon>
        <taxon>Basidiomycota</taxon>
        <taxon>Agaricomycotina</taxon>
        <taxon>Agaricomycetes</taxon>
        <taxon>Thelephorales</taxon>
        <taxon>Thelephoraceae</taxon>
        <taxon>Thelephora</taxon>
    </lineage>
</organism>
<evidence type="ECO:0000256" key="7">
    <source>
        <dbReference type="ARBA" id="ARBA00023015"/>
    </source>
</evidence>
<dbReference type="GO" id="GO:0000439">
    <property type="term" value="C:transcription factor TFIIH core complex"/>
    <property type="evidence" value="ECO:0007669"/>
    <property type="project" value="UniProtKB-UniRule"/>
</dbReference>
<proteinExistence type="inferred from homology"/>
<dbReference type="Proteomes" id="UP000736335">
    <property type="component" value="Unassembled WGS sequence"/>
</dbReference>
<dbReference type="InterPro" id="IPR046349">
    <property type="entry name" value="C1-like_sf"/>
</dbReference>
<feature type="region of interest" description="Disordered" evidence="13">
    <location>
        <begin position="405"/>
        <end position="443"/>
    </location>
</feature>
<dbReference type="EMBL" id="WIUZ02000001">
    <property type="protein sequence ID" value="KAF9793443.1"/>
    <property type="molecule type" value="Genomic_DNA"/>
</dbReference>
<dbReference type="FunFam" id="3.40.50.410:FF:000015">
    <property type="entry name" value="General transcription factor IIH subunit 2"/>
    <property type="match status" value="1"/>
</dbReference>
<dbReference type="PANTHER" id="PTHR12695:SF2">
    <property type="entry name" value="GENERAL TRANSCRIPTION FACTOR IIH SUBUNIT 2-RELATED"/>
    <property type="match status" value="1"/>
</dbReference>
<dbReference type="SUPFAM" id="SSF57889">
    <property type="entry name" value="Cysteine-rich domain"/>
    <property type="match status" value="1"/>
</dbReference>
<name>A0A9P6LE98_9AGAM</name>
<dbReference type="InterPro" id="IPR002035">
    <property type="entry name" value="VWF_A"/>
</dbReference>
<dbReference type="Gene3D" id="3.40.50.410">
    <property type="entry name" value="von Willebrand factor, type A domain"/>
    <property type="match status" value="1"/>
</dbReference>
<dbReference type="SMART" id="SM00327">
    <property type="entry name" value="VWA"/>
    <property type="match status" value="1"/>
</dbReference>
<dbReference type="OrthoDB" id="284275at2759"/>
<dbReference type="InterPro" id="IPR013083">
    <property type="entry name" value="Znf_RING/FYVE/PHD"/>
</dbReference>
<evidence type="ECO:0000256" key="4">
    <source>
        <dbReference type="ARBA" id="ARBA00022763"/>
    </source>
</evidence>
<accession>A0A9P6LE98</accession>
<dbReference type="SUPFAM" id="SSF53300">
    <property type="entry name" value="vWA-like"/>
    <property type="match status" value="1"/>
</dbReference>
<dbReference type="InterPro" id="IPR013087">
    <property type="entry name" value="Znf_C2H2_type"/>
</dbReference>
<feature type="zinc finger region" description="C4-type" evidence="12">
    <location>
        <begin position="340"/>
        <end position="357"/>
    </location>
</feature>
<dbReference type="GO" id="GO:0006357">
    <property type="term" value="P:regulation of transcription by RNA polymerase II"/>
    <property type="evidence" value="ECO:0007669"/>
    <property type="project" value="UniProtKB-UniRule"/>
</dbReference>
<dbReference type="InterPro" id="IPR007198">
    <property type="entry name" value="Ssl1-like"/>
</dbReference>
<reference evidence="15" key="2">
    <citation type="submission" date="2020-11" db="EMBL/GenBank/DDBJ databases">
        <authorList>
            <consortium name="DOE Joint Genome Institute"/>
            <person name="Kuo A."/>
            <person name="Miyauchi S."/>
            <person name="Kiss E."/>
            <person name="Drula E."/>
            <person name="Kohler A."/>
            <person name="Sanchez-Garcia M."/>
            <person name="Andreopoulos B."/>
            <person name="Barry K.W."/>
            <person name="Bonito G."/>
            <person name="Buee M."/>
            <person name="Carver A."/>
            <person name="Chen C."/>
            <person name="Cichocki N."/>
            <person name="Clum A."/>
            <person name="Culley D."/>
            <person name="Crous P.W."/>
            <person name="Fauchery L."/>
            <person name="Girlanda M."/>
            <person name="Hayes R."/>
            <person name="Keri Z."/>
            <person name="Labutti K."/>
            <person name="Lipzen A."/>
            <person name="Lombard V."/>
            <person name="Magnuson J."/>
            <person name="Maillard F."/>
            <person name="Morin E."/>
            <person name="Murat C."/>
            <person name="Nolan M."/>
            <person name="Ohm R."/>
            <person name="Pangilinan J."/>
            <person name="Pereira M."/>
            <person name="Perotto S."/>
            <person name="Peter M."/>
            <person name="Riley R."/>
            <person name="Sitrit Y."/>
            <person name="Stielow B."/>
            <person name="Szollosi G."/>
            <person name="Zifcakova L."/>
            <person name="Stursova M."/>
            <person name="Spatafora J.W."/>
            <person name="Tedersoo L."/>
            <person name="Vaario L.-M."/>
            <person name="Yamada A."/>
            <person name="Yan M."/>
            <person name="Wang P."/>
            <person name="Xu J."/>
            <person name="Bruns T."/>
            <person name="Baldrian P."/>
            <person name="Vilgalys R."/>
            <person name="Henrissat B."/>
            <person name="Grigoriev I.V."/>
            <person name="Hibbett D."/>
            <person name="Nagy L.G."/>
            <person name="Martin F.M."/>
        </authorList>
    </citation>
    <scope>NUCLEOTIDE SEQUENCE</scope>
    <source>
        <strain evidence="15">UH-Tt-Lm1</strain>
    </source>
</reference>
<dbReference type="NCBIfam" id="TIGR00622">
    <property type="entry name" value="ssl1"/>
    <property type="match status" value="1"/>
</dbReference>
<dbReference type="Pfam" id="PF07975">
    <property type="entry name" value="C1_4"/>
    <property type="match status" value="1"/>
</dbReference>
<sequence length="487" mass="52876">MPPRRHDDIMDVDSEGSDASLDYDGPRRKGKGKAPKKKDKGKSKVTEAPYAWEASYVRSWDTVQEDESGSLQTAVDDLIARGRRKRLLAPSKAIRRTIIRHLIIILDLSNSMTDRDMRPTRFDLTLEYTREFVNEWFDQNPLGQIGMVGMRAGVGERVGEMSGNPPDVLRAISERHKLEPTGDPSLQNAIEMAKSTMSHLPTHSSREILIIFGSLTTCDPGNIHETLESCIRDKIRISVVALAAEMKICRELCEKTGGQFGVAMNEGHFKDLLFELIPPPAQQTTSSALTARLASGAPANAPGNAGGDLMLMGFPTRLPDTSPPSLCVCHSELKSQGFLCPRCSAKVCDIPTDCDVCGLMIVSSPHLARSYHHLFPVKTYRAVMTTEETANSSPKCHACARMFQSPAPSGPGRKASTAGKADGSTSTTNGNSESNSIDGREGAAIDTGADGISALGRYRCTDCSNDFCADCDVFIHDVLHCCPGCER</sequence>
<feature type="domain" description="VWFA" evidence="14">
    <location>
        <begin position="101"/>
        <end position="252"/>
    </location>
</feature>
<dbReference type="Pfam" id="PF04056">
    <property type="entry name" value="Ssl1"/>
    <property type="match status" value="1"/>
</dbReference>
<evidence type="ECO:0000256" key="2">
    <source>
        <dbReference type="ARBA" id="ARBA00006092"/>
    </source>
</evidence>
<keyword evidence="9" id="KW-0234">DNA repair</keyword>
<evidence type="ECO:0000259" key="14">
    <source>
        <dbReference type="PROSITE" id="PS50234"/>
    </source>
</evidence>
<dbReference type="CDD" id="cd01453">
    <property type="entry name" value="vWA_transcription_factor_IIH_type"/>
    <property type="match status" value="1"/>
</dbReference>
<evidence type="ECO:0000256" key="10">
    <source>
        <dbReference type="ARBA" id="ARBA00023242"/>
    </source>
</evidence>
<keyword evidence="5" id="KW-0863">Zinc-finger</keyword>
<keyword evidence="16" id="KW-1185">Reference proteome</keyword>
<dbReference type="InterPro" id="IPR012170">
    <property type="entry name" value="TFIIH_SSL1/p44"/>
</dbReference>
<feature type="region of interest" description="Disordered" evidence="13">
    <location>
        <begin position="1"/>
        <end position="46"/>
    </location>
</feature>
<evidence type="ECO:0000256" key="3">
    <source>
        <dbReference type="ARBA" id="ARBA00022723"/>
    </source>
</evidence>
<keyword evidence="6 11" id="KW-0862">Zinc</keyword>
<dbReference type="GO" id="GO:0005675">
    <property type="term" value="C:transcription factor TFIIH holo complex"/>
    <property type="evidence" value="ECO:0007669"/>
    <property type="project" value="UniProtKB-UniRule"/>
</dbReference>
<keyword evidence="10 11" id="KW-0539">Nucleus</keyword>
<keyword evidence="8 11" id="KW-0804">Transcription</keyword>
<dbReference type="GO" id="GO:0006351">
    <property type="term" value="P:DNA-templated transcription"/>
    <property type="evidence" value="ECO:0007669"/>
    <property type="project" value="InterPro"/>
</dbReference>
<dbReference type="InterPro" id="IPR036465">
    <property type="entry name" value="vWFA_dom_sf"/>
</dbReference>
<evidence type="ECO:0000313" key="15">
    <source>
        <dbReference type="EMBL" id="KAF9793443.1"/>
    </source>
</evidence>
<evidence type="ECO:0000256" key="1">
    <source>
        <dbReference type="ARBA" id="ARBA00004123"/>
    </source>
</evidence>
<dbReference type="GO" id="GO:0008270">
    <property type="term" value="F:zinc ion binding"/>
    <property type="evidence" value="ECO:0007669"/>
    <property type="project" value="UniProtKB-UniRule"/>
</dbReference>
<evidence type="ECO:0000256" key="5">
    <source>
        <dbReference type="ARBA" id="ARBA00022771"/>
    </source>
</evidence>
<dbReference type="PANTHER" id="PTHR12695">
    <property type="entry name" value="GENERAL TRANSCRIPTION FACTOR IIH SUBUNIT 2"/>
    <property type="match status" value="1"/>
</dbReference>
<dbReference type="GO" id="GO:0006289">
    <property type="term" value="P:nucleotide-excision repair"/>
    <property type="evidence" value="ECO:0007669"/>
    <property type="project" value="UniProtKB-UniRule"/>
</dbReference>
<comment type="function">
    <text evidence="11">Component of the general transcription and DNA repair factor IIH (TFIIH) core complex, which is involved in general and transcription-coupled nucleotide excision repair (NER) of damaged DNA and, when complexed to TFIIK, in RNA transcription by RNA polymerase II.</text>
</comment>
<comment type="subcellular location">
    <subcellularLocation>
        <location evidence="1 11">Nucleus</location>
    </subcellularLocation>
</comment>
<comment type="caution">
    <text evidence="15">The sequence shown here is derived from an EMBL/GenBank/DDBJ whole genome shotgun (WGS) entry which is preliminary data.</text>
</comment>
<feature type="compositionally biased region" description="Low complexity" evidence="13">
    <location>
        <begin position="423"/>
        <end position="436"/>
    </location>
</feature>
<dbReference type="PROSITE" id="PS00028">
    <property type="entry name" value="ZINC_FINGER_C2H2_1"/>
    <property type="match status" value="1"/>
</dbReference>
<feature type="compositionally biased region" description="Basic residues" evidence="13">
    <location>
        <begin position="28"/>
        <end position="43"/>
    </location>
</feature>
<dbReference type="SMART" id="SM01047">
    <property type="entry name" value="C1_4"/>
    <property type="match status" value="1"/>
</dbReference>
<evidence type="ECO:0000313" key="16">
    <source>
        <dbReference type="Proteomes" id="UP000736335"/>
    </source>
</evidence>
<evidence type="ECO:0000256" key="8">
    <source>
        <dbReference type="ARBA" id="ARBA00023163"/>
    </source>
</evidence>
<gene>
    <name evidence="15" type="ORF">BJ322DRAFT_1034689</name>
</gene>
<dbReference type="InterPro" id="IPR004595">
    <property type="entry name" value="TFIIH_C1-like_dom"/>
</dbReference>
<dbReference type="PIRSF" id="PIRSF015919">
    <property type="entry name" value="TFIIH_SSL1"/>
    <property type="match status" value="1"/>
</dbReference>
<dbReference type="PROSITE" id="PS50234">
    <property type="entry name" value="VWFA"/>
    <property type="match status" value="1"/>
</dbReference>
<evidence type="ECO:0000256" key="9">
    <source>
        <dbReference type="ARBA" id="ARBA00023204"/>
    </source>
</evidence>
<reference evidence="15" key="1">
    <citation type="journal article" date="2020" name="Nat. Commun.">
        <title>Large-scale genome sequencing of mycorrhizal fungi provides insights into the early evolution of symbiotic traits.</title>
        <authorList>
            <person name="Miyauchi S."/>
            <person name="Kiss E."/>
            <person name="Kuo A."/>
            <person name="Drula E."/>
            <person name="Kohler A."/>
            <person name="Sanchez-Garcia M."/>
            <person name="Morin E."/>
            <person name="Andreopoulos B."/>
            <person name="Barry K.W."/>
            <person name="Bonito G."/>
            <person name="Buee M."/>
            <person name="Carver A."/>
            <person name="Chen C."/>
            <person name="Cichocki N."/>
            <person name="Clum A."/>
            <person name="Culley D."/>
            <person name="Crous P.W."/>
            <person name="Fauchery L."/>
            <person name="Girlanda M."/>
            <person name="Hayes R.D."/>
            <person name="Keri Z."/>
            <person name="LaButti K."/>
            <person name="Lipzen A."/>
            <person name="Lombard V."/>
            <person name="Magnuson J."/>
            <person name="Maillard F."/>
            <person name="Murat C."/>
            <person name="Nolan M."/>
            <person name="Ohm R.A."/>
            <person name="Pangilinan J."/>
            <person name="Pereira M.F."/>
            <person name="Perotto S."/>
            <person name="Peter M."/>
            <person name="Pfister S."/>
            <person name="Riley R."/>
            <person name="Sitrit Y."/>
            <person name="Stielow J.B."/>
            <person name="Szollosi G."/>
            <person name="Zifcakova L."/>
            <person name="Stursova M."/>
            <person name="Spatafora J.W."/>
            <person name="Tedersoo L."/>
            <person name="Vaario L.M."/>
            <person name="Yamada A."/>
            <person name="Yan M."/>
            <person name="Wang P."/>
            <person name="Xu J."/>
            <person name="Bruns T."/>
            <person name="Baldrian P."/>
            <person name="Vilgalys R."/>
            <person name="Dunand C."/>
            <person name="Henrissat B."/>
            <person name="Grigoriev I.V."/>
            <person name="Hibbett D."/>
            <person name="Nagy L.G."/>
            <person name="Martin F.M."/>
        </authorList>
    </citation>
    <scope>NUCLEOTIDE SEQUENCE</scope>
    <source>
        <strain evidence="15">UH-Tt-Lm1</strain>
    </source>
</reference>
<dbReference type="AlphaFoldDB" id="A0A9P6LE98"/>
<dbReference type="Gene3D" id="3.30.40.10">
    <property type="entry name" value="Zinc/RING finger domain, C3HC4 (zinc finger)"/>
    <property type="match status" value="1"/>
</dbReference>